<organism evidence="1 2">
    <name type="scientific">Bacillus methanolicus PB1</name>
    <dbReference type="NCBI Taxonomy" id="997296"/>
    <lineage>
        <taxon>Bacteria</taxon>
        <taxon>Bacillati</taxon>
        <taxon>Bacillota</taxon>
        <taxon>Bacilli</taxon>
        <taxon>Bacillales</taxon>
        <taxon>Bacillaceae</taxon>
        <taxon>Bacillus</taxon>
    </lineage>
</organism>
<evidence type="ECO:0000313" key="2">
    <source>
        <dbReference type="Proteomes" id="UP000010523"/>
    </source>
</evidence>
<dbReference type="AlphaFoldDB" id="I3E0E6"/>
<sequence length="58" mass="6664">MKAQPKNLFFKTLRQLNGQREGNAIIKQVRSLEQVIRLPAFEKTEIRGQVCPQGFLPP</sequence>
<comment type="caution">
    <text evidence="1">The sequence shown here is derived from an EMBL/GenBank/DDBJ whole genome shotgun (WGS) entry which is preliminary data.</text>
</comment>
<proteinExistence type="predicted"/>
<accession>I3E0E6</accession>
<gene>
    <name evidence="1" type="ORF">PB1_06377</name>
</gene>
<protein>
    <submittedName>
        <fullName evidence="1">Uncharacterized protein</fullName>
    </submittedName>
</protein>
<dbReference type="Proteomes" id="UP000010523">
    <property type="component" value="Unassembled WGS sequence"/>
</dbReference>
<dbReference type="EMBL" id="AFEU01000002">
    <property type="protein sequence ID" value="EIJ79967.1"/>
    <property type="molecule type" value="Genomic_DNA"/>
</dbReference>
<dbReference type="STRING" id="997296.PB1_06377"/>
<dbReference type="PATRIC" id="fig|997296.3.peg.1358"/>
<name>I3E0E6_BACMT</name>
<evidence type="ECO:0000313" key="1">
    <source>
        <dbReference type="EMBL" id="EIJ79967.1"/>
    </source>
</evidence>
<keyword evidence="2" id="KW-1185">Reference proteome</keyword>
<reference evidence="1 2" key="1">
    <citation type="journal article" date="2012" name="Appl. Environ. Microbiol.">
        <title>Genome Sequence of Thermotolerant Bacillus methanolicus: Features and Regulation Related to Methylotrophy and Production of L-Lysine and L-Glutamate from Methanol.</title>
        <authorList>
            <person name="Heggeset T.M."/>
            <person name="Krog A."/>
            <person name="Balzer S."/>
            <person name="Wentzel A."/>
            <person name="Ellingsen T.E."/>
            <person name="Brautaset T."/>
        </authorList>
    </citation>
    <scope>NUCLEOTIDE SEQUENCE [LARGE SCALE GENOMIC DNA]</scope>
    <source>
        <strain evidence="1 2">PB1</strain>
    </source>
</reference>